<evidence type="ECO:0000256" key="3">
    <source>
        <dbReference type="ARBA" id="ARBA00023242"/>
    </source>
</evidence>
<evidence type="ECO:0000313" key="6">
    <source>
        <dbReference type="EMBL" id="KAJ4842969.1"/>
    </source>
</evidence>
<feature type="region of interest" description="Disordered" evidence="4">
    <location>
        <begin position="385"/>
        <end position="445"/>
    </location>
</feature>
<keyword evidence="3" id="KW-0539">Nucleus</keyword>
<sequence length="630" mass="68704">MEQSETVTDLAPKKLARQLDFTAACRAVNGVVLQPQPAPPPPPPQPPQPSSQPHLLQQRHLQLQAAQKQPPMPTLAVRPTVPQRIPHPVQKLSMPTMQHGKQESPGARLRANIEGKDGTPKKSKQCNCKNSRCLKLYCECFAAGTYCNGCNCINCHNNVDHETARKEAVEATLERNPNAFRPKIASSPHGSQDAKEAAREVQILAKHNKGCHCKKSGCLKKYCECFQANVLCSENCKCLDCKNFDGSEERRALFHGTHHGMAYIQQAAFTNAAISGAIGSSGFGNPPATKKRKNEELIGIVTKDQLIHPAMPVSQDDRSHLRNAAPAPFPLSIPASHTANAGALRSSKLRSPLADLLRPQDVKEMCSVFVLVSAQSTDAFAGKRGKLNEGVETSSSSIHEHEDNPKGHDGETTVPRECPDAEKAERDRSIDSGRDGGNMENGTPLSPDIDLMCHEEEMMFMDEGTPTATKRLSQNRAEKAYSGHEYSETYAEQEKQVLRVFRDLLNQIVLKGSMIQTGCSPVARSKIGNQQEAAERNSIKARMETQNHGDFVNGFAKSPTAQTSDSHLPLKATSPIQQETAERSTAKPKTETGNDNDCVNSNQKSPIAAAASGSDVPIRVPLPVRRECPR</sequence>
<feature type="compositionally biased region" description="Basic and acidic residues" evidence="4">
    <location>
        <begin position="580"/>
        <end position="592"/>
    </location>
</feature>
<accession>A0A9Q0JIK6</accession>
<feature type="compositionally biased region" description="Basic and acidic residues" evidence="4">
    <location>
        <begin position="417"/>
        <end position="434"/>
    </location>
</feature>
<comment type="subcellular location">
    <subcellularLocation>
        <location evidence="1">Nucleus</location>
    </subcellularLocation>
</comment>
<reference evidence="6" key="1">
    <citation type="submission" date="2022-02" db="EMBL/GenBank/DDBJ databases">
        <authorList>
            <person name="Henning P.M."/>
            <person name="McCubbin A.G."/>
            <person name="Shore J.S."/>
        </authorList>
    </citation>
    <scope>NUCLEOTIDE SEQUENCE</scope>
    <source>
        <strain evidence="6">F60SS</strain>
        <tissue evidence="6">Leaves</tissue>
    </source>
</reference>
<dbReference type="Proteomes" id="UP001141552">
    <property type="component" value="Unassembled WGS sequence"/>
</dbReference>
<dbReference type="OrthoDB" id="6283463at2759"/>
<dbReference type="Pfam" id="PF03638">
    <property type="entry name" value="TCR"/>
    <property type="match status" value="2"/>
</dbReference>
<dbReference type="PANTHER" id="PTHR12446">
    <property type="entry name" value="TESMIN/TSO1-RELATED"/>
    <property type="match status" value="1"/>
</dbReference>
<feature type="compositionally biased region" description="Basic and acidic residues" evidence="4">
    <location>
        <begin position="398"/>
        <end position="411"/>
    </location>
</feature>
<evidence type="ECO:0000256" key="4">
    <source>
        <dbReference type="SAM" id="MobiDB-lite"/>
    </source>
</evidence>
<dbReference type="PANTHER" id="PTHR12446:SF49">
    <property type="entry name" value="CRC DOMAIN-CONTAINING PROTEIN"/>
    <property type="match status" value="1"/>
</dbReference>
<dbReference type="InterPro" id="IPR005172">
    <property type="entry name" value="CRC"/>
</dbReference>
<gene>
    <name evidence="6" type="ORF">Tsubulata_017438</name>
</gene>
<evidence type="ECO:0000259" key="5">
    <source>
        <dbReference type="PROSITE" id="PS51634"/>
    </source>
</evidence>
<comment type="caution">
    <text evidence="6">The sequence shown here is derived from an EMBL/GenBank/DDBJ whole genome shotgun (WGS) entry which is preliminary data.</text>
</comment>
<dbReference type="EMBL" id="JAKUCV010002348">
    <property type="protein sequence ID" value="KAJ4842969.1"/>
    <property type="molecule type" value="Genomic_DNA"/>
</dbReference>
<dbReference type="InterPro" id="IPR033467">
    <property type="entry name" value="Tesmin/TSO1-like_CXC"/>
</dbReference>
<dbReference type="GO" id="GO:0006355">
    <property type="term" value="P:regulation of DNA-templated transcription"/>
    <property type="evidence" value="ECO:0007669"/>
    <property type="project" value="TreeGrafter"/>
</dbReference>
<feature type="domain" description="CRC" evidence="5">
    <location>
        <begin position="122"/>
        <end position="246"/>
    </location>
</feature>
<dbReference type="GO" id="GO:0005634">
    <property type="term" value="C:nucleus"/>
    <property type="evidence" value="ECO:0007669"/>
    <property type="project" value="UniProtKB-SubCell"/>
</dbReference>
<evidence type="ECO:0000256" key="1">
    <source>
        <dbReference type="ARBA" id="ARBA00004123"/>
    </source>
</evidence>
<feature type="compositionally biased region" description="Low complexity" evidence="4">
    <location>
        <begin position="51"/>
        <end position="69"/>
    </location>
</feature>
<dbReference type="PROSITE" id="PS51634">
    <property type="entry name" value="CRC"/>
    <property type="match status" value="1"/>
</dbReference>
<comment type="similarity">
    <text evidence="2">Belongs to the lin-54 family.</text>
</comment>
<evidence type="ECO:0000256" key="2">
    <source>
        <dbReference type="ARBA" id="ARBA00007267"/>
    </source>
</evidence>
<dbReference type="AlphaFoldDB" id="A0A9Q0JIK6"/>
<name>A0A9Q0JIK6_9ROSI</name>
<proteinExistence type="inferred from homology"/>
<protein>
    <recommendedName>
        <fullName evidence="5">CRC domain-containing protein</fullName>
    </recommendedName>
</protein>
<feature type="region of interest" description="Disordered" evidence="4">
    <location>
        <begin position="93"/>
        <end position="121"/>
    </location>
</feature>
<dbReference type="InterPro" id="IPR028307">
    <property type="entry name" value="Lin-54_fam"/>
</dbReference>
<evidence type="ECO:0000313" key="7">
    <source>
        <dbReference type="Proteomes" id="UP001141552"/>
    </source>
</evidence>
<feature type="region of interest" description="Disordered" evidence="4">
    <location>
        <begin position="32"/>
        <end position="75"/>
    </location>
</feature>
<feature type="compositionally biased region" description="Polar residues" evidence="4">
    <location>
        <begin position="593"/>
        <end position="605"/>
    </location>
</feature>
<feature type="compositionally biased region" description="Basic and acidic residues" evidence="4">
    <location>
        <begin position="111"/>
        <end position="120"/>
    </location>
</feature>
<reference evidence="6" key="2">
    <citation type="journal article" date="2023" name="Plants (Basel)">
        <title>Annotation of the Turnera subulata (Passifloraceae) Draft Genome Reveals the S-Locus Evolved after the Divergence of Turneroideae from Passifloroideae in a Stepwise Manner.</title>
        <authorList>
            <person name="Henning P.M."/>
            <person name="Roalson E.H."/>
            <person name="Mir W."/>
            <person name="McCubbin A.G."/>
            <person name="Shore J.S."/>
        </authorList>
    </citation>
    <scope>NUCLEOTIDE SEQUENCE</scope>
    <source>
        <strain evidence="6">F60SS</strain>
    </source>
</reference>
<feature type="compositionally biased region" description="Pro residues" evidence="4">
    <location>
        <begin position="36"/>
        <end position="50"/>
    </location>
</feature>
<feature type="region of interest" description="Disordered" evidence="4">
    <location>
        <begin position="555"/>
        <end position="630"/>
    </location>
</feature>
<dbReference type="SMART" id="SM01114">
    <property type="entry name" value="CXC"/>
    <property type="match status" value="2"/>
</dbReference>
<keyword evidence="7" id="KW-1185">Reference proteome</keyword>
<organism evidence="6 7">
    <name type="scientific">Turnera subulata</name>
    <dbReference type="NCBI Taxonomy" id="218843"/>
    <lineage>
        <taxon>Eukaryota</taxon>
        <taxon>Viridiplantae</taxon>
        <taxon>Streptophyta</taxon>
        <taxon>Embryophyta</taxon>
        <taxon>Tracheophyta</taxon>
        <taxon>Spermatophyta</taxon>
        <taxon>Magnoliopsida</taxon>
        <taxon>eudicotyledons</taxon>
        <taxon>Gunneridae</taxon>
        <taxon>Pentapetalae</taxon>
        <taxon>rosids</taxon>
        <taxon>fabids</taxon>
        <taxon>Malpighiales</taxon>
        <taxon>Passifloraceae</taxon>
        <taxon>Turnera</taxon>
    </lineage>
</organism>